<dbReference type="Gene3D" id="1.10.3730.20">
    <property type="match status" value="1"/>
</dbReference>
<keyword evidence="5 9" id="KW-1133">Transmembrane helix</keyword>
<dbReference type="InterPro" id="IPR000390">
    <property type="entry name" value="Small_drug/metabolite_transptr"/>
</dbReference>
<name>A0A5C5V7H8_9BACT</name>
<evidence type="ECO:0000256" key="1">
    <source>
        <dbReference type="ARBA" id="ARBA00004651"/>
    </source>
</evidence>
<dbReference type="GO" id="GO:0005886">
    <property type="term" value="C:plasma membrane"/>
    <property type="evidence" value="ECO:0007669"/>
    <property type="project" value="UniProtKB-SubCell"/>
</dbReference>
<keyword evidence="6 9" id="KW-0472">Membrane</keyword>
<dbReference type="AlphaFoldDB" id="A0A5C5V7H8"/>
<dbReference type="GO" id="GO:1990961">
    <property type="term" value="P:xenobiotic detoxification by transmembrane export across the plasma membrane"/>
    <property type="evidence" value="ECO:0007669"/>
    <property type="project" value="UniProtKB-ARBA"/>
</dbReference>
<feature type="transmembrane region" description="Helical" evidence="9">
    <location>
        <begin position="60"/>
        <end position="80"/>
    </location>
</feature>
<feature type="transmembrane region" description="Helical" evidence="9">
    <location>
        <begin position="34"/>
        <end position="53"/>
    </location>
</feature>
<keyword evidence="3" id="KW-1003">Cell membrane</keyword>
<evidence type="ECO:0000256" key="9">
    <source>
        <dbReference type="SAM" id="Phobius"/>
    </source>
</evidence>
<evidence type="ECO:0000256" key="8">
    <source>
        <dbReference type="RuleBase" id="RU003942"/>
    </source>
</evidence>
<dbReference type="InterPro" id="IPR045324">
    <property type="entry name" value="Small_multidrug_res"/>
</dbReference>
<evidence type="ECO:0000256" key="6">
    <source>
        <dbReference type="ARBA" id="ARBA00023136"/>
    </source>
</evidence>
<evidence type="ECO:0000256" key="3">
    <source>
        <dbReference type="ARBA" id="ARBA00022475"/>
    </source>
</evidence>
<protein>
    <submittedName>
        <fullName evidence="10">Multidrug resistance protein EbrB</fullName>
    </submittedName>
</protein>
<feature type="transmembrane region" description="Helical" evidence="9">
    <location>
        <begin position="86"/>
        <end position="105"/>
    </location>
</feature>
<evidence type="ECO:0000256" key="2">
    <source>
        <dbReference type="ARBA" id="ARBA00022448"/>
    </source>
</evidence>
<accession>A0A5C5V7H8</accession>
<dbReference type="FunFam" id="1.10.3730.20:FF:000001">
    <property type="entry name" value="Quaternary ammonium compound resistance transporter SugE"/>
    <property type="match status" value="1"/>
</dbReference>
<dbReference type="EMBL" id="SJPF01000002">
    <property type="protein sequence ID" value="TWT34231.1"/>
    <property type="molecule type" value="Genomic_DNA"/>
</dbReference>
<sequence length="110" mass="11819">MMQPWVFLAGAILLEVAGTTSMKLSEGFTRPLPSLLLFFFYAGSFTSLTFALNKIDVSHAYAIWSGVGTALIAVIGICFFRETFSPFKLASILLIICGVVGLNMCGAEGK</sequence>
<comment type="caution">
    <text evidence="10">The sequence shown here is derived from an EMBL/GenBank/DDBJ whole genome shotgun (WGS) entry which is preliminary data.</text>
</comment>
<keyword evidence="2" id="KW-0813">Transport</keyword>
<proteinExistence type="inferred from homology"/>
<evidence type="ECO:0000313" key="11">
    <source>
        <dbReference type="Proteomes" id="UP000318878"/>
    </source>
</evidence>
<evidence type="ECO:0000256" key="5">
    <source>
        <dbReference type="ARBA" id="ARBA00022989"/>
    </source>
</evidence>
<dbReference type="PANTHER" id="PTHR30561:SF1">
    <property type="entry name" value="MULTIDRUG TRANSPORTER EMRE"/>
    <property type="match status" value="1"/>
</dbReference>
<dbReference type="InterPro" id="IPR037185">
    <property type="entry name" value="EmrE-like"/>
</dbReference>
<dbReference type="OrthoDB" id="21828at2"/>
<dbReference type="SUPFAM" id="SSF103481">
    <property type="entry name" value="Multidrug resistance efflux transporter EmrE"/>
    <property type="match status" value="1"/>
</dbReference>
<dbReference type="GO" id="GO:0022857">
    <property type="term" value="F:transmembrane transporter activity"/>
    <property type="evidence" value="ECO:0007669"/>
    <property type="project" value="InterPro"/>
</dbReference>
<comment type="subcellular location">
    <subcellularLocation>
        <location evidence="1 8">Cell membrane</location>
        <topology evidence="1 8">Multi-pass membrane protein</topology>
    </subcellularLocation>
</comment>
<evidence type="ECO:0000256" key="7">
    <source>
        <dbReference type="ARBA" id="ARBA00038032"/>
    </source>
</evidence>
<gene>
    <name evidence="10" type="primary">ebrB</name>
    <name evidence="10" type="ORF">Enr8_16250</name>
</gene>
<dbReference type="Pfam" id="PF00893">
    <property type="entry name" value="Multi_Drug_Res"/>
    <property type="match status" value="1"/>
</dbReference>
<dbReference type="Proteomes" id="UP000318878">
    <property type="component" value="Unassembled WGS sequence"/>
</dbReference>
<dbReference type="PANTHER" id="PTHR30561">
    <property type="entry name" value="SMR FAMILY PROTON-DEPENDENT DRUG EFFLUX TRANSPORTER SUGE"/>
    <property type="match status" value="1"/>
</dbReference>
<organism evidence="10 11">
    <name type="scientific">Blastopirellula retiformator</name>
    <dbReference type="NCBI Taxonomy" id="2527970"/>
    <lineage>
        <taxon>Bacteria</taxon>
        <taxon>Pseudomonadati</taxon>
        <taxon>Planctomycetota</taxon>
        <taxon>Planctomycetia</taxon>
        <taxon>Pirellulales</taxon>
        <taxon>Pirellulaceae</taxon>
        <taxon>Blastopirellula</taxon>
    </lineage>
</organism>
<evidence type="ECO:0000313" key="10">
    <source>
        <dbReference type="EMBL" id="TWT34231.1"/>
    </source>
</evidence>
<comment type="similarity">
    <text evidence="7 8">Belongs to the drug/metabolite transporter (DMT) superfamily. Small multidrug resistance (SMR) (TC 2.A.7.1) family.</text>
</comment>
<reference evidence="10 11" key="1">
    <citation type="submission" date="2019-02" db="EMBL/GenBank/DDBJ databases">
        <title>Deep-cultivation of Planctomycetes and their phenomic and genomic characterization uncovers novel biology.</title>
        <authorList>
            <person name="Wiegand S."/>
            <person name="Jogler M."/>
            <person name="Boedeker C."/>
            <person name="Pinto D."/>
            <person name="Vollmers J."/>
            <person name="Rivas-Marin E."/>
            <person name="Kohn T."/>
            <person name="Peeters S.H."/>
            <person name="Heuer A."/>
            <person name="Rast P."/>
            <person name="Oberbeckmann S."/>
            <person name="Bunk B."/>
            <person name="Jeske O."/>
            <person name="Meyerdierks A."/>
            <person name="Storesund J.E."/>
            <person name="Kallscheuer N."/>
            <person name="Luecker S."/>
            <person name="Lage O.M."/>
            <person name="Pohl T."/>
            <person name="Merkel B.J."/>
            <person name="Hornburger P."/>
            <person name="Mueller R.-W."/>
            <person name="Bruemmer F."/>
            <person name="Labrenz M."/>
            <person name="Spormann A.M."/>
            <person name="Op Den Camp H."/>
            <person name="Overmann J."/>
            <person name="Amann R."/>
            <person name="Jetten M.S.M."/>
            <person name="Mascher T."/>
            <person name="Medema M.H."/>
            <person name="Devos D.P."/>
            <person name="Kaster A.-K."/>
            <person name="Ovreas L."/>
            <person name="Rohde M."/>
            <person name="Galperin M.Y."/>
            <person name="Jogler C."/>
        </authorList>
    </citation>
    <scope>NUCLEOTIDE SEQUENCE [LARGE SCALE GENOMIC DNA]</scope>
    <source>
        <strain evidence="10 11">Enr8</strain>
    </source>
</reference>
<keyword evidence="11" id="KW-1185">Reference proteome</keyword>
<dbReference type="RefSeq" id="WP_146430277.1">
    <property type="nucleotide sequence ID" value="NZ_SJPF01000002.1"/>
</dbReference>
<evidence type="ECO:0000256" key="4">
    <source>
        <dbReference type="ARBA" id="ARBA00022692"/>
    </source>
</evidence>
<keyword evidence="4 8" id="KW-0812">Transmembrane</keyword>